<feature type="domain" description="Helicase ATP-binding" evidence="18">
    <location>
        <begin position="22"/>
        <end position="189"/>
    </location>
</feature>
<dbReference type="InterPro" id="IPR014001">
    <property type="entry name" value="Helicase_ATP-bd"/>
</dbReference>
<reference evidence="20 21" key="1">
    <citation type="journal article" date="2015" name="Microbes Environ.">
        <title>Distribution and evolution of nitrogen fixation genes in the phylum bacteroidetes.</title>
        <authorList>
            <person name="Inoue J."/>
            <person name="Oshima K."/>
            <person name="Suda W."/>
            <person name="Sakamoto M."/>
            <person name="Iino T."/>
            <person name="Noda S."/>
            <person name="Hongoh Y."/>
            <person name="Hattori M."/>
            <person name="Ohkuma M."/>
        </authorList>
    </citation>
    <scope>NUCLEOTIDE SEQUENCE [LARGE SCALE GENOMIC DNA]</scope>
    <source>
        <strain evidence="20 21">JCM 15093</strain>
    </source>
</reference>
<keyword evidence="9" id="KW-0862">Zinc</keyword>
<dbReference type="STRING" id="1121097.GCA_000428125_02886"/>
<dbReference type="GO" id="GO:0009378">
    <property type="term" value="F:four-way junction helicase activity"/>
    <property type="evidence" value="ECO:0007669"/>
    <property type="project" value="TreeGrafter"/>
</dbReference>
<dbReference type="InterPro" id="IPR036388">
    <property type="entry name" value="WH-like_DNA-bd_sf"/>
</dbReference>
<dbReference type="InterPro" id="IPR004589">
    <property type="entry name" value="DNA_helicase_ATP-dep_RecQ"/>
</dbReference>
<dbReference type="InterPro" id="IPR036390">
    <property type="entry name" value="WH_DNA-bd_sf"/>
</dbReference>
<evidence type="ECO:0000259" key="18">
    <source>
        <dbReference type="PROSITE" id="PS51192"/>
    </source>
</evidence>
<evidence type="ECO:0000256" key="2">
    <source>
        <dbReference type="ARBA" id="ARBA00001947"/>
    </source>
</evidence>
<dbReference type="OrthoDB" id="9763310at2"/>
<dbReference type="InterPro" id="IPR001650">
    <property type="entry name" value="Helicase_C-like"/>
</dbReference>
<dbReference type="SMART" id="SM00487">
    <property type="entry name" value="DEXDc"/>
    <property type="match status" value="1"/>
</dbReference>
<evidence type="ECO:0000256" key="3">
    <source>
        <dbReference type="ARBA" id="ARBA00005446"/>
    </source>
</evidence>
<evidence type="ECO:0000256" key="8">
    <source>
        <dbReference type="ARBA" id="ARBA00022806"/>
    </source>
</evidence>
<dbReference type="PROSITE" id="PS51194">
    <property type="entry name" value="HELICASE_CTER"/>
    <property type="match status" value="1"/>
</dbReference>
<dbReference type="Gene3D" id="1.10.10.10">
    <property type="entry name" value="Winged helix-like DNA-binding domain superfamily/Winged helix DNA-binding domain"/>
    <property type="match status" value="1"/>
</dbReference>
<protein>
    <recommendedName>
        <fullName evidence="16">DNA helicase RecQ</fullName>
        <ecNumber evidence="16">5.6.2.4</ecNumber>
    </recommendedName>
</protein>
<keyword evidence="14" id="KW-0413">Isomerase</keyword>
<dbReference type="SUPFAM" id="SSF52540">
    <property type="entry name" value="P-loop containing nucleoside triphosphate hydrolases"/>
    <property type="match status" value="1"/>
</dbReference>
<dbReference type="NCBIfam" id="TIGR01389">
    <property type="entry name" value="recQ"/>
    <property type="match status" value="1"/>
</dbReference>
<dbReference type="FunFam" id="3.40.50.300:FF:002465">
    <property type="entry name" value="ATP-dependent DNA helicase RecQ"/>
    <property type="match status" value="1"/>
</dbReference>
<evidence type="ECO:0000256" key="10">
    <source>
        <dbReference type="ARBA" id="ARBA00022840"/>
    </source>
</evidence>
<keyword evidence="4" id="KW-0479">Metal-binding</keyword>
<dbReference type="Pfam" id="PF16124">
    <property type="entry name" value="RecQ_Zn_bind"/>
    <property type="match status" value="1"/>
</dbReference>
<feature type="domain" description="HRDC" evidence="17">
    <location>
        <begin position="526"/>
        <end position="601"/>
    </location>
</feature>
<dbReference type="InterPro" id="IPR027417">
    <property type="entry name" value="P-loop_NTPase"/>
</dbReference>
<keyword evidence="11" id="KW-0238">DNA-binding</keyword>
<evidence type="ECO:0000256" key="16">
    <source>
        <dbReference type="NCBIfam" id="TIGR01389"/>
    </source>
</evidence>
<dbReference type="GO" id="GO:0003677">
    <property type="term" value="F:DNA binding"/>
    <property type="evidence" value="ECO:0007669"/>
    <property type="project" value="UniProtKB-KW"/>
</dbReference>
<dbReference type="PROSITE" id="PS50967">
    <property type="entry name" value="HRDC"/>
    <property type="match status" value="1"/>
</dbReference>
<organism evidence="20 21">
    <name type="scientific">Bacteroides graminisolvens DSM 19988 = JCM 15093</name>
    <dbReference type="NCBI Taxonomy" id="1121097"/>
    <lineage>
        <taxon>Bacteria</taxon>
        <taxon>Pseudomonadati</taxon>
        <taxon>Bacteroidota</taxon>
        <taxon>Bacteroidia</taxon>
        <taxon>Bacteroidales</taxon>
        <taxon>Bacteroidaceae</taxon>
        <taxon>Bacteroides</taxon>
    </lineage>
</organism>
<dbReference type="Gene3D" id="1.10.150.80">
    <property type="entry name" value="HRDC domain"/>
    <property type="match status" value="1"/>
</dbReference>
<comment type="cofactor">
    <cofactor evidence="1">
        <name>Mg(2+)</name>
        <dbReference type="ChEBI" id="CHEBI:18420"/>
    </cofactor>
</comment>
<comment type="cofactor">
    <cofactor evidence="2">
        <name>Zn(2+)</name>
        <dbReference type="ChEBI" id="CHEBI:29105"/>
    </cofactor>
</comment>
<keyword evidence="6" id="KW-0227">DNA damage</keyword>
<dbReference type="GO" id="GO:0005524">
    <property type="term" value="F:ATP binding"/>
    <property type="evidence" value="ECO:0007669"/>
    <property type="project" value="UniProtKB-KW"/>
</dbReference>
<dbReference type="GO" id="GO:0046872">
    <property type="term" value="F:metal ion binding"/>
    <property type="evidence" value="ECO:0007669"/>
    <property type="project" value="UniProtKB-KW"/>
</dbReference>
<dbReference type="GO" id="GO:0006260">
    <property type="term" value="P:DNA replication"/>
    <property type="evidence" value="ECO:0007669"/>
    <property type="project" value="InterPro"/>
</dbReference>
<dbReference type="SMART" id="SM00956">
    <property type="entry name" value="RQC"/>
    <property type="match status" value="1"/>
</dbReference>
<dbReference type="Pfam" id="PF00270">
    <property type="entry name" value="DEAD"/>
    <property type="match status" value="1"/>
</dbReference>
<dbReference type="EC" id="5.6.2.4" evidence="16"/>
<gene>
    <name evidence="20" type="ORF">JCM15093_2881</name>
</gene>
<comment type="catalytic activity">
    <reaction evidence="15">
        <text>Couples ATP hydrolysis with the unwinding of duplex DNA by translocating in the 3'-5' direction.</text>
        <dbReference type="EC" id="5.6.2.4"/>
    </reaction>
</comment>
<feature type="domain" description="Helicase C-terminal" evidence="19">
    <location>
        <begin position="213"/>
        <end position="362"/>
    </location>
</feature>
<dbReference type="InterPro" id="IPR032284">
    <property type="entry name" value="RecQ_Zn-bd"/>
</dbReference>
<sequence>MNSILKTYFGYDNFRPLQKEIIQNIVSKKDVLVLMPTGGGKSICYQIPALMMNGTAVVVSPLISLMKDQVRALQANGIKAGALNSSNNETENIQIRRACITGELKLLYISPERLIYELDSLLRDIQISLFAIDEAHCISQWGHDFRPEYTQLDLLKKNYPNIPIIALTATADKITQEDITRQLNLNHPKIFISSFDRPNLSLTVKRGYQQKEKNKCILEFINEHPKESGIIYCMSRSKTESVAQLLIKQGLNCGVYHAGLSAEQRNKAQEDFITDKTQIICATIAFGMGIDKSNVRWIIHYNMPKSIESFYQEIGRAGRDGLPGDTLLFYALGDLILLSKFANESGQQQINQEKLVRMQQYAESDICRRRILLSYFGETTQKDCGNCDVCKNRPEKFDGTIIVQKALSAIIRTDQKIRIKTLVDILRGNYTTEIVENKYNELKTFAAGRDVPARDWQDYLLQMLHLGYYEIAYNQNNVLKITQSGCNVVYGKEKASLIVINNRSNEHTAKRKKEVINKKEISYDRETEDSSLFETLRALRRKLADQQAIPPYIVVSDKVLNNICQIKPTTLESFGAINGIGEYKKERYGNDFINAIKQFMK</sequence>
<evidence type="ECO:0000256" key="15">
    <source>
        <dbReference type="ARBA" id="ARBA00034617"/>
    </source>
</evidence>
<name>A0A069D5E1_9BACE</name>
<keyword evidence="8 20" id="KW-0347">Helicase</keyword>
<evidence type="ECO:0000256" key="7">
    <source>
        <dbReference type="ARBA" id="ARBA00022801"/>
    </source>
</evidence>
<dbReference type="eggNOG" id="COG0514">
    <property type="taxonomic scope" value="Bacteria"/>
</dbReference>
<evidence type="ECO:0000259" key="19">
    <source>
        <dbReference type="PROSITE" id="PS51194"/>
    </source>
</evidence>
<keyword evidence="10" id="KW-0067">ATP-binding</keyword>
<dbReference type="SUPFAM" id="SSF46785">
    <property type="entry name" value="Winged helix' DNA-binding domain"/>
    <property type="match status" value="1"/>
</dbReference>
<keyword evidence="7" id="KW-0378">Hydrolase</keyword>
<keyword evidence="13" id="KW-0234">DNA repair</keyword>
<dbReference type="Pfam" id="PF00271">
    <property type="entry name" value="Helicase_C"/>
    <property type="match status" value="1"/>
</dbReference>
<dbReference type="PROSITE" id="PS51192">
    <property type="entry name" value="HELICASE_ATP_BIND_1"/>
    <property type="match status" value="1"/>
</dbReference>
<dbReference type="AlphaFoldDB" id="A0A069D5E1"/>
<dbReference type="GO" id="GO:0043138">
    <property type="term" value="F:3'-5' DNA helicase activity"/>
    <property type="evidence" value="ECO:0007669"/>
    <property type="project" value="UniProtKB-EC"/>
</dbReference>
<evidence type="ECO:0000259" key="17">
    <source>
        <dbReference type="PROSITE" id="PS50967"/>
    </source>
</evidence>
<evidence type="ECO:0000256" key="5">
    <source>
        <dbReference type="ARBA" id="ARBA00022741"/>
    </source>
</evidence>
<dbReference type="InterPro" id="IPR044876">
    <property type="entry name" value="HRDC_dom_sf"/>
</dbReference>
<comment type="caution">
    <text evidence="20">The sequence shown here is derived from an EMBL/GenBank/DDBJ whole genome shotgun (WGS) entry which is preliminary data.</text>
</comment>
<dbReference type="RefSeq" id="WP_024997249.1">
    <property type="nucleotide sequence ID" value="NZ_ATZI01000019.1"/>
</dbReference>
<evidence type="ECO:0000256" key="6">
    <source>
        <dbReference type="ARBA" id="ARBA00022763"/>
    </source>
</evidence>
<dbReference type="NCBIfam" id="TIGR00614">
    <property type="entry name" value="recQ_fam"/>
    <property type="match status" value="1"/>
</dbReference>
<dbReference type="GO" id="GO:0005737">
    <property type="term" value="C:cytoplasm"/>
    <property type="evidence" value="ECO:0007669"/>
    <property type="project" value="TreeGrafter"/>
</dbReference>
<evidence type="ECO:0000313" key="20">
    <source>
        <dbReference type="EMBL" id="GAK37617.1"/>
    </source>
</evidence>
<dbReference type="Gene3D" id="3.40.50.300">
    <property type="entry name" value="P-loop containing nucleotide triphosphate hydrolases"/>
    <property type="match status" value="2"/>
</dbReference>
<dbReference type="Pfam" id="PF00570">
    <property type="entry name" value="HRDC"/>
    <property type="match status" value="1"/>
</dbReference>
<dbReference type="GO" id="GO:0043590">
    <property type="term" value="C:bacterial nucleoid"/>
    <property type="evidence" value="ECO:0007669"/>
    <property type="project" value="TreeGrafter"/>
</dbReference>
<dbReference type="GO" id="GO:0030894">
    <property type="term" value="C:replisome"/>
    <property type="evidence" value="ECO:0007669"/>
    <property type="project" value="TreeGrafter"/>
</dbReference>
<dbReference type="SUPFAM" id="SSF47819">
    <property type="entry name" value="HRDC-like"/>
    <property type="match status" value="1"/>
</dbReference>
<keyword evidence="21" id="KW-1185">Reference proteome</keyword>
<evidence type="ECO:0000256" key="11">
    <source>
        <dbReference type="ARBA" id="ARBA00023125"/>
    </source>
</evidence>
<keyword evidence="5" id="KW-0547">Nucleotide-binding</keyword>
<dbReference type="InterPro" id="IPR002121">
    <property type="entry name" value="HRDC_dom"/>
</dbReference>
<dbReference type="CDD" id="cd18794">
    <property type="entry name" value="SF2_C_RecQ"/>
    <property type="match status" value="1"/>
</dbReference>
<comment type="similarity">
    <text evidence="3">Belongs to the helicase family. RecQ subfamily.</text>
</comment>
<dbReference type="InterPro" id="IPR010997">
    <property type="entry name" value="HRDC-like_sf"/>
</dbReference>
<dbReference type="EMBL" id="BAJS01000024">
    <property type="protein sequence ID" value="GAK37617.1"/>
    <property type="molecule type" value="Genomic_DNA"/>
</dbReference>
<dbReference type="Pfam" id="PF09382">
    <property type="entry name" value="RQC"/>
    <property type="match status" value="1"/>
</dbReference>
<dbReference type="InterPro" id="IPR006293">
    <property type="entry name" value="DNA_helicase_ATP-dep_RecQ_bac"/>
</dbReference>
<evidence type="ECO:0000256" key="14">
    <source>
        <dbReference type="ARBA" id="ARBA00023235"/>
    </source>
</evidence>
<keyword evidence="12" id="KW-0233">DNA recombination</keyword>
<dbReference type="GO" id="GO:0009432">
    <property type="term" value="P:SOS response"/>
    <property type="evidence" value="ECO:0007669"/>
    <property type="project" value="UniProtKB-UniRule"/>
</dbReference>
<dbReference type="GO" id="GO:0016787">
    <property type="term" value="F:hydrolase activity"/>
    <property type="evidence" value="ECO:0007669"/>
    <property type="project" value="UniProtKB-KW"/>
</dbReference>
<evidence type="ECO:0000256" key="9">
    <source>
        <dbReference type="ARBA" id="ARBA00022833"/>
    </source>
</evidence>
<evidence type="ECO:0000256" key="12">
    <source>
        <dbReference type="ARBA" id="ARBA00023172"/>
    </source>
</evidence>
<dbReference type="SMART" id="SM00341">
    <property type="entry name" value="HRDC"/>
    <property type="match status" value="1"/>
</dbReference>
<dbReference type="Proteomes" id="UP000027601">
    <property type="component" value="Unassembled WGS sequence"/>
</dbReference>
<evidence type="ECO:0000256" key="1">
    <source>
        <dbReference type="ARBA" id="ARBA00001946"/>
    </source>
</evidence>
<dbReference type="GO" id="GO:0006281">
    <property type="term" value="P:DNA repair"/>
    <property type="evidence" value="ECO:0007669"/>
    <property type="project" value="UniProtKB-KW"/>
</dbReference>
<dbReference type="InterPro" id="IPR018982">
    <property type="entry name" value="RQC_domain"/>
</dbReference>
<dbReference type="FunFam" id="3.40.50.300:FF:000296">
    <property type="entry name" value="ATP-dependent DNA helicase RecQ"/>
    <property type="match status" value="1"/>
</dbReference>
<dbReference type="PANTHER" id="PTHR13710">
    <property type="entry name" value="DNA HELICASE RECQ FAMILY MEMBER"/>
    <property type="match status" value="1"/>
</dbReference>
<evidence type="ECO:0000256" key="13">
    <source>
        <dbReference type="ARBA" id="ARBA00023204"/>
    </source>
</evidence>
<dbReference type="InterPro" id="IPR011545">
    <property type="entry name" value="DEAD/DEAH_box_helicase_dom"/>
</dbReference>
<evidence type="ECO:0000313" key="21">
    <source>
        <dbReference type="Proteomes" id="UP000027601"/>
    </source>
</evidence>
<proteinExistence type="inferred from homology"/>
<evidence type="ECO:0000256" key="4">
    <source>
        <dbReference type="ARBA" id="ARBA00022723"/>
    </source>
</evidence>
<accession>A0A069D5E1</accession>
<dbReference type="PANTHER" id="PTHR13710:SF105">
    <property type="entry name" value="ATP-DEPENDENT DNA HELICASE Q1"/>
    <property type="match status" value="1"/>
</dbReference>
<dbReference type="GO" id="GO:0006310">
    <property type="term" value="P:DNA recombination"/>
    <property type="evidence" value="ECO:0007669"/>
    <property type="project" value="UniProtKB-UniRule"/>
</dbReference>
<dbReference type="CDD" id="cd17920">
    <property type="entry name" value="DEXHc_RecQ"/>
    <property type="match status" value="1"/>
</dbReference>
<dbReference type="SMART" id="SM00490">
    <property type="entry name" value="HELICc"/>
    <property type="match status" value="1"/>
</dbReference>